<dbReference type="InterPro" id="IPR001296">
    <property type="entry name" value="Glyco_trans_1"/>
</dbReference>
<dbReference type="InterPro" id="IPR028098">
    <property type="entry name" value="Glyco_trans_4-like_N"/>
</dbReference>
<evidence type="ECO:0000256" key="1">
    <source>
        <dbReference type="SAM" id="Phobius"/>
    </source>
</evidence>
<dbReference type="GO" id="GO:0016758">
    <property type="term" value="F:hexosyltransferase activity"/>
    <property type="evidence" value="ECO:0007669"/>
    <property type="project" value="TreeGrafter"/>
</dbReference>
<feature type="domain" description="Glycosyl transferase family 1" evidence="2">
    <location>
        <begin position="223"/>
        <end position="388"/>
    </location>
</feature>
<keyword evidence="1" id="KW-1133">Transmembrane helix</keyword>
<evidence type="ECO:0000313" key="5">
    <source>
        <dbReference type="Proteomes" id="UP000649345"/>
    </source>
</evidence>
<evidence type="ECO:0000313" key="4">
    <source>
        <dbReference type="EMBL" id="MBC5658714.1"/>
    </source>
</evidence>
<dbReference type="PANTHER" id="PTHR45947">
    <property type="entry name" value="SULFOQUINOVOSYL TRANSFERASE SQD2"/>
    <property type="match status" value="1"/>
</dbReference>
<organism evidence="4 5">
    <name type="scientific">Anaerosacchariphilus hominis</name>
    <dbReference type="NCBI Taxonomy" id="2763017"/>
    <lineage>
        <taxon>Bacteria</taxon>
        <taxon>Bacillati</taxon>
        <taxon>Bacillota</taxon>
        <taxon>Clostridia</taxon>
        <taxon>Lachnospirales</taxon>
        <taxon>Lachnospiraceae</taxon>
        <taxon>Anaerosacchariphilus</taxon>
    </lineage>
</organism>
<dbReference type="Pfam" id="PF13579">
    <property type="entry name" value="Glyco_trans_4_4"/>
    <property type="match status" value="1"/>
</dbReference>
<dbReference type="Gene3D" id="3.40.50.2000">
    <property type="entry name" value="Glycogen Phosphorylase B"/>
    <property type="match status" value="2"/>
</dbReference>
<dbReference type="InterPro" id="IPR050194">
    <property type="entry name" value="Glycosyltransferase_grp1"/>
</dbReference>
<gene>
    <name evidence="4" type="ORF">H8S44_02860</name>
</gene>
<accession>A0A923LA64</accession>
<comment type="caution">
    <text evidence="4">The sequence shown here is derived from an EMBL/GenBank/DDBJ whole genome shotgun (WGS) entry which is preliminary data.</text>
</comment>
<keyword evidence="1" id="KW-0812">Transmembrane</keyword>
<feature type="domain" description="Glycosyltransferase subfamily 4-like N-terminal" evidence="3">
    <location>
        <begin position="21"/>
        <end position="189"/>
    </location>
</feature>
<dbReference type="RefSeq" id="WP_186873346.1">
    <property type="nucleotide sequence ID" value="NZ_JACOOR010000002.1"/>
</dbReference>
<feature type="transmembrane region" description="Helical" evidence="1">
    <location>
        <begin position="81"/>
        <end position="101"/>
    </location>
</feature>
<keyword evidence="5" id="KW-1185">Reference proteome</keyword>
<protein>
    <submittedName>
        <fullName evidence="4">Glycosyltransferase family 4 protein</fullName>
    </submittedName>
</protein>
<dbReference type="Proteomes" id="UP000649345">
    <property type="component" value="Unassembled WGS sequence"/>
</dbReference>
<evidence type="ECO:0000259" key="2">
    <source>
        <dbReference type="Pfam" id="PF00534"/>
    </source>
</evidence>
<keyword evidence="1" id="KW-0472">Membrane</keyword>
<proteinExistence type="predicted"/>
<evidence type="ECO:0000259" key="3">
    <source>
        <dbReference type="Pfam" id="PF13579"/>
    </source>
</evidence>
<name>A0A923LA64_9FIRM</name>
<reference evidence="4" key="1">
    <citation type="submission" date="2020-08" db="EMBL/GenBank/DDBJ databases">
        <title>Genome public.</title>
        <authorList>
            <person name="Liu C."/>
            <person name="Sun Q."/>
        </authorList>
    </citation>
    <scope>NUCLEOTIDE SEQUENCE</scope>
    <source>
        <strain evidence="4">NSJ-68</strain>
    </source>
</reference>
<dbReference type="PANTHER" id="PTHR45947:SF3">
    <property type="entry name" value="SULFOQUINOVOSYL TRANSFERASE SQD2"/>
    <property type="match status" value="1"/>
</dbReference>
<dbReference type="SUPFAM" id="SSF53756">
    <property type="entry name" value="UDP-Glycosyltransferase/glycogen phosphorylase"/>
    <property type="match status" value="1"/>
</dbReference>
<dbReference type="Pfam" id="PF00534">
    <property type="entry name" value="Glycos_transf_1"/>
    <property type="match status" value="1"/>
</dbReference>
<dbReference type="AlphaFoldDB" id="A0A923LA64"/>
<dbReference type="CDD" id="cd03794">
    <property type="entry name" value="GT4_WbuB-like"/>
    <property type="match status" value="1"/>
</dbReference>
<sequence length="411" mass="47265">MSNTKKKLLVISQYFYPEQFRINDLCAEWVKRGYEVTVVTGIPNYPQGKFYPGYSWFRKTREEHQGIHVIRLPLIPRSHGSLMLALNYLSFVISGGIWSLFTRVKADKVFIFEVSPMTQALPGVWYAKKKKIPCLIYVQDLWPENVEVVTGIHSKKILGAISKMTDYIYRNCQHIFATSPSFVKRIEERKSAWSDGKSKVVYWPQYAEEFYHPVKPKPMAEILNDDSFKIIFTGNIGYAQGLDILPQTAELLRKRKVNCSFYIVGDGRFRPELEKKIDECGVRGMFHLLGRKNPEEIPQYLANCDAAFLSFTDNELFQMTIPAKLQSYMACGMPIIAAAGGETARVISEAKCGVVSKLRNAEALSNLTQELRGKTMEERMTMKKNARKYYEKYFGRPELLNIMDNFLNSQI</sequence>
<dbReference type="EMBL" id="JACOOR010000002">
    <property type="protein sequence ID" value="MBC5658714.1"/>
    <property type="molecule type" value="Genomic_DNA"/>
</dbReference>